<evidence type="ECO:0000256" key="1">
    <source>
        <dbReference type="SAM" id="Coils"/>
    </source>
</evidence>
<reference evidence="2" key="1">
    <citation type="submission" date="2024-01" db="EMBL/GenBank/DDBJ databases">
        <title>The first autotrophic representatives of the genus Thermodesulfovibrio.</title>
        <authorList>
            <person name="Maltseva A.I."/>
            <person name="Elcheninov A.G."/>
            <person name="Kublanov I.V."/>
            <person name="Lebedinsky A.V."/>
            <person name="Frolov E.N."/>
        </authorList>
    </citation>
    <scope>NUCLEOTIDE SEQUENCE</scope>
    <source>
        <strain evidence="2">3907-1M</strain>
    </source>
</reference>
<protein>
    <submittedName>
        <fullName evidence="2">DUF3782 domain-containing protein</fullName>
    </submittedName>
</protein>
<proteinExistence type="predicted"/>
<dbReference type="AlphaFoldDB" id="A0AAU8GX10"/>
<dbReference type="RefSeq" id="WP_353684272.1">
    <property type="nucleotide sequence ID" value="NZ_CP144373.1"/>
</dbReference>
<dbReference type="InterPro" id="IPR012431">
    <property type="entry name" value="PDDEXK_10"/>
</dbReference>
<dbReference type="InterPro" id="IPR011335">
    <property type="entry name" value="Restrct_endonuc-II-like"/>
</dbReference>
<dbReference type="Pfam" id="PF07788">
    <property type="entry name" value="PDDEXK_10"/>
    <property type="match status" value="1"/>
</dbReference>
<dbReference type="PANTHER" id="PTHR34314:SF6">
    <property type="entry name" value="DUF3782 DOMAIN-CONTAINING PROTEIN"/>
    <property type="match status" value="1"/>
</dbReference>
<dbReference type="EMBL" id="CP144373">
    <property type="protein sequence ID" value="XCH46749.1"/>
    <property type="molecule type" value="Genomic_DNA"/>
</dbReference>
<dbReference type="PANTHER" id="PTHR34314">
    <property type="entry name" value="CRENARCHAEAL PROTEIN, PUTATIVE-RELATED"/>
    <property type="match status" value="1"/>
</dbReference>
<sequence length="276" mass="33176">MKKSDIKLTKEEIKQIILTELPGLLKRDRKMRETIYHILQERFADKKQTEDRFEKILREIQLQREESERKWSEWNRKWEETQAEWNKKWEENERRWEESERRWEENQRRWEENQKKWEENQKVINSILEEIKLLHRKHDTTIGALGARWGLRTEASFREAIKGILEESFPVKVIKYSQKDNEGSVFGRPDQVKLDLIIRDGEVIAGEIKSSISKGDVATFLRKINFYEKSEGKKVHRKIIISPMIESSAKEFAESYGIEVYGYPEEVDFKELQSSN</sequence>
<dbReference type="KEGG" id="taut:V4D30_00370"/>
<gene>
    <name evidence="2" type="ORF">V4D30_00370</name>
</gene>
<keyword evidence="1" id="KW-0175">Coiled coil</keyword>
<dbReference type="Pfam" id="PF12644">
    <property type="entry name" value="DUF3782"/>
    <property type="match status" value="1"/>
</dbReference>
<feature type="coiled-coil region" evidence="1">
    <location>
        <begin position="46"/>
        <end position="120"/>
    </location>
</feature>
<organism evidence="2">
    <name type="scientific">Thermodesulfovibrio autotrophicus</name>
    <dbReference type="NCBI Taxonomy" id="3118333"/>
    <lineage>
        <taxon>Bacteria</taxon>
        <taxon>Pseudomonadati</taxon>
        <taxon>Nitrospirota</taxon>
        <taxon>Thermodesulfovibrionia</taxon>
        <taxon>Thermodesulfovibrionales</taxon>
        <taxon>Thermodesulfovibrionaceae</taxon>
        <taxon>Thermodesulfovibrio</taxon>
    </lineage>
</organism>
<accession>A0AAU8GX10</accession>
<name>A0AAU8GX10_9BACT</name>
<dbReference type="InterPro" id="IPR024271">
    <property type="entry name" value="DUF3782"/>
</dbReference>
<dbReference type="SUPFAM" id="SSF52980">
    <property type="entry name" value="Restriction endonuclease-like"/>
    <property type="match status" value="1"/>
</dbReference>
<evidence type="ECO:0000313" key="2">
    <source>
        <dbReference type="EMBL" id="XCH46749.1"/>
    </source>
</evidence>